<dbReference type="Proteomes" id="UP000176604">
    <property type="component" value="Unassembled WGS sequence"/>
</dbReference>
<protein>
    <recommendedName>
        <fullName evidence="1">DUF6922 domain-containing protein</fullName>
    </recommendedName>
</protein>
<dbReference type="AlphaFoldDB" id="A0A1F7UL48"/>
<comment type="caution">
    <text evidence="2">The sequence shown here is derived from an EMBL/GenBank/DDBJ whole genome shotgun (WGS) entry which is preliminary data.</text>
</comment>
<evidence type="ECO:0000313" key="3">
    <source>
        <dbReference type="Proteomes" id="UP000176604"/>
    </source>
</evidence>
<dbReference type="EMBL" id="MGEF01000020">
    <property type="protein sequence ID" value="OGL78999.1"/>
    <property type="molecule type" value="Genomic_DNA"/>
</dbReference>
<evidence type="ECO:0000259" key="1">
    <source>
        <dbReference type="Pfam" id="PF21956"/>
    </source>
</evidence>
<evidence type="ECO:0000313" key="2">
    <source>
        <dbReference type="EMBL" id="OGL78999.1"/>
    </source>
</evidence>
<organism evidence="2 3">
    <name type="scientific">Candidatus Uhrbacteria bacterium RIFCSPHIGHO2_12_FULL_54_23</name>
    <dbReference type="NCBI Taxonomy" id="1802397"/>
    <lineage>
        <taxon>Bacteria</taxon>
        <taxon>Candidatus Uhriibacteriota</taxon>
    </lineage>
</organism>
<name>A0A1F7UL48_9BACT</name>
<dbReference type="Pfam" id="PF21956">
    <property type="entry name" value="DUF6922"/>
    <property type="match status" value="1"/>
</dbReference>
<feature type="domain" description="DUF6922" evidence="1">
    <location>
        <begin position="18"/>
        <end position="69"/>
    </location>
</feature>
<gene>
    <name evidence="2" type="ORF">A3J43_03840</name>
</gene>
<proteinExistence type="predicted"/>
<reference evidence="2 3" key="1">
    <citation type="journal article" date="2016" name="Nat. Commun.">
        <title>Thousands of microbial genomes shed light on interconnected biogeochemical processes in an aquifer system.</title>
        <authorList>
            <person name="Anantharaman K."/>
            <person name="Brown C.T."/>
            <person name="Hug L.A."/>
            <person name="Sharon I."/>
            <person name="Castelle C.J."/>
            <person name="Probst A.J."/>
            <person name="Thomas B.C."/>
            <person name="Singh A."/>
            <person name="Wilkins M.J."/>
            <person name="Karaoz U."/>
            <person name="Brodie E.L."/>
            <person name="Williams K.H."/>
            <person name="Hubbard S.S."/>
            <person name="Banfield J.F."/>
        </authorList>
    </citation>
    <scope>NUCLEOTIDE SEQUENCE [LARGE SCALE GENOMIC DNA]</scope>
</reference>
<sequence>MPRVKRPGKTTKIRPMKFRQSLFWDVDLKTIDPKKHAEYVIERILDFGDDREVRWMTRYYSHRLIKKVVRESRVLHDKSRNLWRLVFA</sequence>
<accession>A0A1F7UL48</accession>
<dbReference type="InterPro" id="IPR053830">
    <property type="entry name" value="DUF6922"/>
</dbReference>
<dbReference type="STRING" id="1802397.A3J43_03840"/>